<comment type="caution">
    <text evidence="1">The sequence shown here is derived from an EMBL/GenBank/DDBJ whole genome shotgun (WGS) entry which is preliminary data.</text>
</comment>
<accession>A0A401TQB0</accession>
<proteinExistence type="predicted"/>
<evidence type="ECO:0000313" key="1">
    <source>
        <dbReference type="EMBL" id="GCC44799.1"/>
    </source>
</evidence>
<sequence length="107" mass="12121">MQIARRGRRDQRGIERAIRPDRTRLVLAREIPRQPRDQRLGLLGVRIQHPDDILHGHGIMRRMPAVEIGDHRHAGVADLGFAGELGFGHVGHADHRIALRLVGQAFR</sequence>
<name>A0A401TQB0_CHIPU</name>
<dbReference type="Proteomes" id="UP000287033">
    <property type="component" value="Unassembled WGS sequence"/>
</dbReference>
<reference evidence="1 2" key="1">
    <citation type="journal article" date="2018" name="Nat. Ecol. Evol.">
        <title>Shark genomes provide insights into elasmobranch evolution and the origin of vertebrates.</title>
        <authorList>
            <person name="Hara Y"/>
            <person name="Yamaguchi K"/>
            <person name="Onimaru K"/>
            <person name="Kadota M"/>
            <person name="Koyanagi M"/>
            <person name="Keeley SD"/>
            <person name="Tatsumi K"/>
            <person name="Tanaka K"/>
            <person name="Motone F"/>
            <person name="Kageyama Y"/>
            <person name="Nozu R"/>
            <person name="Adachi N"/>
            <person name="Nishimura O"/>
            <person name="Nakagawa R"/>
            <person name="Tanegashima C"/>
            <person name="Kiyatake I"/>
            <person name="Matsumoto R"/>
            <person name="Murakumo K"/>
            <person name="Nishida K"/>
            <person name="Terakita A"/>
            <person name="Kuratani S"/>
            <person name="Sato K"/>
            <person name="Hyodo S Kuraku.S."/>
        </authorList>
    </citation>
    <scope>NUCLEOTIDE SEQUENCE [LARGE SCALE GENOMIC DNA]</scope>
</reference>
<dbReference type="EMBL" id="BEZZ01149299">
    <property type="protein sequence ID" value="GCC44799.1"/>
    <property type="molecule type" value="Genomic_DNA"/>
</dbReference>
<dbReference type="AlphaFoldDB" id="A0A401TQB0"/>
<evidence type="ECO:0000313" key="2">
    <source>
        <dbReference type="Proteomes" id="UP000287033"/>
    </source>
</evidence>
<feature type="non-terminal residue" evidence="1">
    <location>
        <position position="107"/>
    </location>
</feature>
<keyword evidence="2" id="KW-1185">Reference proteome</keyword>
<protein>
    <submittedName>
        <fullName evidence="1">Uncharacterized protein</fullName>
    </submittedName>
</protein>
<gene>
    <name evidence="1" type="ORF">chiPu_0029143</name>
</gene>
<organism evidence="1 2">
    <name type="scientific">Chiloscyllium punctatum</name>
    <name type="common">Brownbanded bambooshark</name>
    <name type="synonym">Hemiscyllium punctatum</name>
    <dbReference type="NCBI Taxonomy" id="137246"/>
    <lineage>
        <taxon>Eukaryota</taxon>
        <taxon>Metazoa</taxon>
        <taxon>Chordata</taxon>
        <taxon>Craniata</taxon>
        <taxon>Vertebrata</taxon>
        <taxon>Chondrichthyes</taxon>
        <taxon>Elasmobranchii</taxon>
        <taxon>Galeomorphii</taxon>
        <taxon>Galeoidea</taxon>
        <taxon>Orectolobiformes</taxon>
        <taxon>Hemiscylliidae</taxon>
        <taxon>Chiloscyllium</taxon>
    </lineage>
</organism>